<name>A0AAV6NAB4_9ROSI</name>
<keyword evidence="2" id="KW-1185">Reference proteome</keyword>
<reference evidence="1 2" key="1">
    <citation type="journal article" date="2021" name="Hortic Res">
        <title>The domestication of Cucurbita argyrosperma as revealed by the genome of its wild relative.</title>
        <authorList>
            <person name="Barrera-Redondo J."/>
            <person name="Sanchez-de la Vega G."/>
            <person name="Aguirre-Liguori J.A."/>
            <person name="Castellanos-Morales G."/>
            <person name="Gutierrez-Guerrero Y.T."/>
            <person name="Aguirre-Dugua X."/>
            <person name="Aguirre-Planter E."/>
            <person name="Tenaillon M.I."/>
            <person name="Lira-Saade R."/>
            <person name="Eguiarte L.E."/>
        </authorList>
    </citation>
    <scope>NUCLEOTIDE SEQUENCE [LARGE SCALE GENOMIC DNA]</scope>
    <source>
        <strain evidence="1">JBR-2021</strain>
    </source>
</reference>
<dbReference type="AlphaFoldDB" id="A0AAV6NAB4"/>
<gene>
    <name evidence="1" type="ORF">SDJN03_13190</name>
</gene>
<feature type="non-terminal residue" evidence="1">
    <location>
        <position position="1"/>
    </location>
</feature>
<accession>A0AAV6NAB4</accession>
<evidence type="ECO:0000313" key="2">
    <source>
        <dbReference type="Proteomes" id="UP000685013"/>
    </source>
</evidence>
<protein>
    <submittedName>
        <fullName evidence="1">Uncharacterized protein</fullName>
    </submittedName>
</protein>
<dbReference type="EMBL" id="JAGKQH010000008">
    <property type="protein sequence ID" value="KAG6593714.1"/>
    <property type="molecule type" value="Genomic_DNA"/>
</dbReference>
<evidence type="ECO:0000313" key="1">
    <source>
        <dbReference type="EMBL" id="KAG6593714.1"/>
    </source>
</evidence>
<organism evidence="1 2">
    <name type="scientific">Cucurbita argyrosperma subsp. sororia</name>
    <dbReference type="NCBI Taxonomy" id="37648"/>
    <lineage>
        <taxon>Eukaryota</taxon>
        <taxon>Viridiplantae</taxon>
        <taxon>Streptophyta</taxon>
        <taxon>Embryophyta</taxon>
        <taxon>Tracheophyta</taxon>
        <taxon>Spermatophyta</taxon>
        <taxon>Magnoliopsida</taxon>
        <taxon>eudicotyledons</taxon>
        <taxon>Gunneridae</taxon>
        <taxon>Pentapetalae</taxon>
        <taxon>rosids</taxon>
        <taxon>fabids</taxon>
        <taxon>Cucurbitales</taxon>
        <taxon>Cucurbitaceae</taxon>
        <taxon>Cucurbiteae</taxon>
        <taxon>Cucurbita</taxon>
    </lineage>
</organism>
<comment type="caution">
    <text evidence="1">The sequence shown here is derived from an EMBL/GenBank/DDBJ whole genome shotgun (WGS) entry which is preliminary data.</text>
</comment>
<proteinExistence type="predicted"/>
<dbReference type="Proteomes" id="UP000685013">
    <property type="component" value="Chromosome 8"/>
</dbReference>
<sequence>MDFCFGPSKWSAHKILQVPTSAKSEIGIRASDLVLSPNLRTCEDDPRRRDERDSCSIAVFYLFNFPLNSAAFERDCVAY</sequence>